<evidence type="ECO:0000313" key="3">
    <source>
        <dbReference type="Proteomes" id="UP000775547"/>
    </source>
</evidence>
<keyword evidence="3" id="KW-1185">Reference proteome</keyword>
<name>A0A9P7KH79_9AGAR</name>
<feature type="compositionally biased region" description="Acidic residues" evidence="1">
    <location>
        <begin position="74"/>
        <end position="91"/>
    </location>
</feature>
<dbReference type="EMBL" id="JABCKV010000008">
    <property type="protein sequence ID" value="KAG5647551.1"/>
    <property type="molecule type" value="Genomic_DNA"/>
</dbReference>
<dbReference type="OrthoDB" id="2595509at2759"/>
<protein>
    <submittedName>
        <fullName evidence="2">Uncharacterized protein</fullName>
    </submittedName>
</protein>
<dbReference type="AlphaFoldDB" id="A0A9P7KH79"/>
<proteinExistence type="predicted"/>
<evidence type="ECO:0000313" key="2">
    <source>
        <dbReference type="EMBL" id="KAG5647551.1"/>
    </source>
</evidence>
<feature type="region of interest" description="Disordered" evidence="1">
    <location>
        <begin position="48"/>
        <end position="129"/>
    </location>
</feature>
<feature type="region of interest" description="Disordered" evidence="1">
    <location>
        <begin position="193"/>
        <end position="218"/>
    </location>
</feature>
<reference evidence="2" key="1">
    <citation type="submission" date="2020-07" db="EMBL/GenBank/DDBJ databases">
        <authorList>
            <person name="Nieuwenhuis M."/>
            <person name="Van De Peppel L.J.J."/>
        </authorList>
    </citation>
    <scope>NUCLEOTIDE SEQUENCE</scope>
    <source>
        <strain evidence="2">AP01</strain>
        <tissue evidence="2">Mycelium</tissue>
    </source>
</reference>
<dbReference type="Proteomes" id="UP000775547">
    <property type="component" value="Unassembled WGS sequence"/>
</dbReference>
<organism evidence="2 3">
    <name type="scientific">Asterophora parasitica</name>
    <dbReference type="NCBI Taxonomy" id="117018"/>
    <lineage>
        <taxon>Eukaryota</taxon>
        <taxon>Fungi</taxon>
        <taxon>Dikarya</taxon>
        <taxon>Basidiomycota</taxon>
        <taxon>Agaricomycotina</taxon>
        <taxon>Agaricomycetes</taxon>
        <taxon>Agaricomycetidae</taxon>
        <taxon>Agaricales</taxon>
        <taxon>Tricholomatineae</taxon>
        <taxon>Lyophyllaceae</taxon>
        <taxon>Asterophora</taxon>
    </lineage>
</organism>
<sequence>MATRRRIGVSIASTEAARRQLMQPVPCWEKVWVLPENGASASTFKVHKWNKTEKTQQFSDDEGEVDEPLVPLPDEPEVVEGDEEIDQDEAAPENTVESTPLPETLPEISDLATTEADISKPPSPKLSISLQNTSGLSVVQAEDALDASLKPLDESMDVGLDLTVKATDGIELDISTLGPDGLGLEASHDLSQMQGPDALIGGQAMDQSIDPFAPPVNE</sequence>
<accession>A0A9P7KH79</accession>
<gene>
    <name evidence="2" type="ORF">DXG03_008904</name>
</gene>
<evidence type="ECO:0000256" key="1">
    <source>
        <dbReference type="SAM" id="MobiDB-lite"/>
    </source>
</evidence>
<comment type="caution">
    <text evidence="2">The sequence shown here is derived from an EMBL/GenBank/DDBJ whole genome shotgun (WGS) entry which is preliminary data.</text>
</comment>
<reference evidence="2" key="2">
    <citation type="submission" date="2021-10" db="EMBL/GenBank/DDBJ databases">
        <title>Phylogenomics reveals ancestral predisposition of the termite-cultivated fungus Termitomyces towards a domesticated lifestyle.</title>
        <authorList>
            <person name="Auxier B."/>
            <person name="Grum-Grzhimaylo A."/>
            <person name="Cardenas M.E."/>
            <person name="Lodge J.D."/>
            <person name="Laessoe T."/>
            <person name="Pedersen O."/>
            <person name="Smith M.E."/>
            <person name="Kuyper T.W."/>
            <person name="Franco-Molano E.A."/>
            <person name="Baroni T.J."/>
            <person name="Aanen D.K."/>
        </authorList>
    </citation>
    <scope>NUCLEOTIDE SEQUENCE</scope>
    <source>
        <strain evidence="2">AP01</strain>
        <tissue evidence="2">Mycelium</tissue>
    </source>
</reference>